<dbReference type="Proteomes" id="UP000317638">
    <property type="component" value="Unassembled WGS sequence"/>
</dbReference>
<dbReference type="EMBL" id="VKKG01000001">
    <property type="protein sequence ID" value="TRY19400.1"/>
    <property type="molecule type" value="Genomic_DNA"/>
</dbReference>
<dbReference type="InterPro" id="IPR036894">
    <property type="entry name" value="YbaB-like_sf"/>
</dbReference>
<comment type="caution">
    <text evidence="2">The sequence shown here is derived from an EMBL/GenBank/DDBJ whole genome shotgun (WGS) entry which is preliminary data.</text>
</comment>
<protein>
    <recommendedName>
        <fullName evidence="4">YbaB/EbfC family nucleoid-associated protein</fullName>
    </recommendedName>
</protein>
<evidence type="ECO:0000313" key="3">
    <source>
        <dbReference type="Proteomes" id="UP000317638"/>
    </source>
</evidence>
<gene>
    <name evidence="2" type="ORF">FOJ82_00325</name>
</gene>
<evidence type="ECO:0000313" key="2">
    <source>
        <dbReference type="EMBL" id="TRY19400.1"/>
    </source>
</evidence>
<evidence type="ECO:0000256" key="1">
    <source>
        <dbReference type="SAM" id="MobiDB-lite"/>
    </source>
</evidence>
<accession>A0A553K3W4</accession>
<reference evidence="2 3" key="1">
    <citation type="submission" date="2019-07" db="EMBL/GenBank/DDBJ databases">
        <authorList>
            <person name="Zhou L.-Y."/>
        </authorList>
    </citation>
    <scope>NUCLEOTIDE SEQUENCE [LARGE SCALE GENOMIC DNA]</scope>
    <source>
        <strain evidence="2 3">YIM 101269</strain>
    </source>
</reference>
<organism evidence="2 3">
    <name type="scientific">Tessaracoccus rhinocerotis</name>
    <dbReference type="NCBI Taxonomy" id="1689449"/>
    <lineage>
        <taxon>Bacteria</taxon>
        <taxon>Bacillati</taxon>
        <taxon>Actinomycetota</taxon>
        <taxon>Actinomycetes</taxon>
        <taxon>Propionibacteriales</taxon>
        <taxon>Propionibacteriaceae</taxon>
        <taxon>Tessaracoccus</taxon>
    </lineage>
</organism>
<proteinExistence type="predicted"/>
<name>A0A553K3W4_9ACTN</name>
<feature type="region of interest" description="Disordered" evidence="1">
    <location>
        <begin position="1"/>
        <end position="38"/>
    </location>
</feature>
<keyword evidence="3" id="KW-1185">Reference proteome</keyword>
<dbReference type="OrthoDB" id="3725277at2"/>
<evidence type="ECO:0008006" key="4">
    <source>
        <dbReference type="Google" id="ProtNLM"/>
    </source>
</evidence>
<dbReference type="Gene3D" id="3.30.1310.10">
    <property type="entry name" value="Nucleoid-associated protein YbaB-like domain"/>
    <property type="match status" value="1"/>
</dbReference>
<dbReference type="AlphaFoldDB" id="A0A553K3W4"/>
<dbReference type="RefSeq" id="WP_143936488.1">
    <property type="nucleotide sequence ID" value="NZ_VKKG01000001.1"/>
</dbReference>
<feature type="compositionally biased region" description="Acidic residues" evidence="1">
    <location>
        <begin position="1"/>
        <end position="36"/>
    </location>
</feature>
<sequence>MKDSDAVMDDEFLAPVDYDPEATEADSEVEADDEEWEHAQGFPCTRRAVRIWVDEQTRHLTRVRLSTRWRERTAGRQLADSFTEAFFLANARVGSNLPSAPVPRPEPSSDLEFTWDNFQDLQERAAELMERSDELALRPPNEVRWADLTGTRATGLSSNGHVRVTLGLGGLTETVEFSSTWLQRARISEIADAVMSAHQSAYQRHVAPVFVPGEHEELAAELAQVQADMQAMMARGMA</sequence>